<protein>
    <recommendedName>
        <fullName evidence="4">Relaxasome subunit MobC</fullName>
    </recommendedName>
</protein>
<evidence type="ECO:0000313" key="3">
    <source>
        <dbReference type="Proteomes" id="UP001494588"/>
    </source>
</evidence>
<dbReference type="RefSeq" id="WP_201662899.1">
    <property type="nucleotide sequence ID" value="NZ_CAJHCS010000098.1"/>
</dbReference>
<dbReference type="EMBL" id="JAZHGC010000026">
    <property type="protein sequence ID" value="MEM5289419.1"/>
    <property type="molecule type" value="Genomic_DNA"/>
</dbReference>
<comment type="caution">
    <text evidence="2">The sequence shown here is derived from an EMBL/GenBank/DDBJ whole genome shotgun (WGS) entry which is preliminary data.</text>
</comment>
<gene>
    <name evidence="2" type="ORF">V4C55_27215</name>
</gene>
<evidence type="ECO:0000313" key="2">
    <source>
        <dbReference type="EMBL" id="MEM5289419.1"/>
    </source>
</evidence>
<sequence length="85" mass="9992">MTLLKKRLAATDKKLDELKEARKAAQKASQQAYRQTKADRERKTQLAGEAILRRVDRGEFDEAEFRQMMDEYLSREADRALFDLE</sequence>
<keyword evidence="3" id="KW-1185">Reference proteome</keyword>
<dbReference type="Proteomes" id="UP001494588">
    <property type="component" value="Unassembled WGS sequence"/>
</dbReference>
<evidence type="ECO:0000256" key="1">
    <source>
        <dbReference type="SAM" id="MobiDB-lite"/>
    </source>
</evidence>
<name>A0ABU9QJ19_9BURK</name>
<evidence type="ECO:0008006" key="4">
    <source>
        <dbReference type="Google" id="ProtNLM"/>
    </source>
</evidence>
<feature type="region of interest" description="Disordered" evidence="1">
    <location>
        <begin position="21"/>
        <end position="44"/>
    </location>
</feature>
<proteinExistence type="predicted"/>
<organism evidence="2 3">
    <name type="scientific">Paraburkholderia sabiae</name>
    <dbReference type="NCBI Taxonomy" id="273251"/>
    <lineage>
        <taxon>Bacteria</taxon>
        <taxon>Pseudomonadati</taxon>
        <taxon>Pseudomonadota</taxon>
        <taxon>Betaproteobacteria</taxon>
        <taxon>Burkholderiales</taxon>
        <taxon>Burkholderiaceae</taxon>
        <taxon>Paraburkholderia</taxon>
    </lineage>
</organism>
<reference evidence="2 3" key="1">
    <citation type="submission" date="2024-01" db="EMBL/GenBank/DDBJ databases">
        <title>The diversity of rhizobia nodulating Mimosa spp. in eleven states of Brazil covering several biomes is determined by host plant, location, and edaphic factors.</title>
        <authorList>
            <person name="Rouws L."/>
            <person name="Barauna A."/>
            <person name="Beukes C."/>
            <person name="De Faria S.M."/>
            <person name="Gross E."/>
            <person name="Dos Reis Junior F.B."/>
            <person name="Simon M."/>
            <person name="Maluk M."/>
            <person name="Odee D.W."/>
            <person name="Kenicer G."/>
            <person name="Young J.P.W."/>
            <person name="Reis V.M."/>
            <person name="Zilli J."/>
            <person name="James E.K."/>
        </authorList>
    </citation>
    <scope>NUCLEOTIDE SEQUENCE [LARGE SCALE GENOMIC DNA]</scope>
    <source>
        <strain evidence="2 3">JPY77</strain>
    </source>
</reference>
<feature type="compositionally biased region" description="Low complexity" evidence="1">
    <location>
        <begin position="26"/>
        <end position="35"/>
    </location>
</feature>
<accession>A0ABU9QJ19</accession>